<organism evidence="2 3">
    <name type="scientific">Dendrobium catenatum</name>
    <dbReference type="NCBI Taxonomy" id="906689"/>
    <lineage>
        <taxon>Eukaryota</taxon>
        <taxon>Viridiplantae</taxon>
        <taxon>Streptophyta</taxon>
        <taxon>Embryophyta</taxon>
        <taxon>Tracheophyta</taxon>
        <taxon>Spermatophyta</taxon>
        <taxon>Magnoliopsida</taxon>
        <taxon>Liliopsida</taxon>
        <taxon>Asparagales</taxon>
        <taxon>Orchidaceae</taxon>
        <taxon>Epidendroideae</taxon>
        <taxon>Malaxideae</taxon>
        <taxon>Dendrobiinae</taxon>
        <taxon>Dendrobium</taxon>
    </lineage>
</organism>
<evidence type="ECO:0000313" key="2">
    <source>
        <dbReference type="EMBL" id="PKU71801.1"/>
    </source>
</evidence>
<evidence type="ECO:0000313" key="3">
    <source>
        <dbReference type="Proteomes" id="UP000233837"/>
    </source>
</evidence>
<reference evidence="2 3" key="2">
    <citation type="journal article" date="2017" name="Nature">
        <title>The Apostasia genome and the evolution of orchids.</title>
        <authorList>
            <person name="Zhang G.Q."/>
            <person name="Liu K.W."/>
            <person name="Li Z."/>
            <person name="Lohaus R."/>
            <person name="Hsiao Y.Y."/>
            <person name="Niu S.C."/>
            <person name="Wang J.Y."/>
            <person name="Lin Y.C."/>
            <person name="Xu Q."/>
            <person name="Chen L.J."/>
            <person name="Yoshida K."/>
            <person name="Fujiwara S."/>
            <person name="Wang Z.W."/>
            <person name="Zhang Y.Q."/>
            <person name="Mitsuda N."/>
            <person name="Wang M."/>
            <person name="Liu G.H."/>
            <person name="Pecoraro L."/>
            <person name="Huang H.X."/>
            <person name="Xiao X.J."/>
            <person name="Lin M."/>
            <person name="Wu X.Y."/>
            <person name="Wu W.L."/>
            <person name="Chen Y.Y."/>
            <person name="Chang S.B."/>
            <person name="Sakamoto S."/>
            <person name="Ohme-Takagi M."/>
            <person name="Yagi M."/>
            <person name="Zeng S.J."/>
            <person name="Shen C.Y."/>
            <person name="Yeh C.M."/>
            <person name="Luo Y.B."/>
            <person name="Tsai W.C."/>
            <person name="Van de Peer Y."/>
            <person name="Liu Z.J."/>
        </authorList>
    </citation>
    <scope>NUCLEOTIDE SEQUENCE [LARGE SCALE GENOMIC DNA]</scope>
    <source>
        <tissue evidence="2">The whole plant</tissue>
    </source>
</reference>
<feature type="region of interest" description="Disordered" evidence="1">
    <location>
        <begin position="92"/>
        <end position="126"/>
    </location>
</feature>
<dbReference type="EMBL" id="KZ502859">
    <property type="protein sequence ID" value="PKU71801.1"/>
    <property type="molecule type" value="Genomic_DNA"/>
</dbReference>
<sequence>MTYVHSPESSAPEISLQAIALLLPPLLARRRSPYNTPFHQPDVAECRTLFFTFLATAENLLIFSPPREGRVPRGHGCRRAFPLEILSQILLGPQEEQDAASSEQPCDLPHTSSPSQPSPSPSSLKP</sequence>
<accession>A0A2I0W834</accession>
<dbReference type="AlphaFoldDB" id="A0A2I0W834"/>
<protein>
    <submittedName>
        <fullName evidence="2">Uncharacterized protein</fullName>
    </submittedName>
</protein>
<gene>
    <name evidence="2" type="ORF">MA16_Dca008330</name>
</gene>
<dbReference type="Proteomes" id="UP000233837">
    <property type="component" value="Unassembled WGS sequence"/>
</dbReference>
<name>A0A2I0W834_9ASPA</name>
<keyword evidence="3" id="KW-1185">Reference proteome</keyword>
<proteinExistence type="predicted"/>
<evidence type="ECO:0000256" key="1">
    <source>
        <dbReference type="SAM" id="MobiDB-lite"/>
    </source>
</evidence>
<reference evidence="2 3" key="1">
    <citation type="journal article" date="2016" name="Sci. Rep.">
        <title>The Dendrobium catenatum Lindl. genome sequence provides insights into polysaccharide synthase, floral development and adaptive evolution.</title>
        <authorList>
            <person name="Zhang G.Q."/>
            <person name="Xu Q."/>
            <person name="Bian C."/>
            <person name="Tsai W.C."/>
            <person name="Yeh C.M."/>
            <person name="Liu K.W."/>
            <person name="Yoshida K."/>
            <person name="Zhang L.S."/>
            <person name="Chang S.B."/>
            <person name="Chen F."/>
            <person name="Shi Y."/>
            <person name="Su Y.Y."/>
            <person name="Zhang Y.Q."/>
            <person name="Chen L.J."/>
            <person name="Yin Y."/>
            <person name="Lin M."/>
            <person name="Huang H."/>
            <person name="Deng H."/>
            <person name="Wang Z.W."/>
            <person name="Zhu S.L."/>
            <person name="Zhao X."/>
            <person name="Deng C."/>
            <person name="Niu S.C."/>
            <person name="Huang J."/>
            <person name="Wang M."/>
            <person name="Liu G.H."/>
            <person name="Yang H.J."/>
            <person name="Xiao X.J."/>
            <person name="Hsiao Y.Y."/>
            <person name="Wu W.L."/>
            <person name="Chen Y.Y."/>
            <person name="Mitsuda N."/>
            <person name="Ohme-Takagi M."/>
            <person name="Luo Y.B."/>
            <person name="Van de Peer Y."/>
            <person name="Liu Z.J."/>
        </authorList>
    </citation>
    <scope>NUCLEOTIDE SEQUENCE [LARGE SCALE GENOMIC DNA]</scope>
    <source>
        <tissue evidence="2">The whole plant</tissue>
    </source>
</reference>